<dbReference type="AlphaFoldDB" id="A0A7C4RVG6"/>
<dbReference type="InterPro" id="IPR013324">
    <property type="entry name" value="RNA_pol_sigma_r3/r4-like"/>
</dbReference>
<dbReference type="InterPro" id="IPR014284">
    <property type="entry name" value="RNA_pol_sigma-70_dom"/>
</dbReference>
<dbReference type="Gene3D" id="1.10.1740.10">
    <property type="match status" value="1"/>
</dbReference>
<dbReference type="GO" id="GO:0006352">
    <property type="term" value="P:DNA-templated transcription initiation"/>
    <property type="evidence" value="ECO:0007669"/>
    <property type="project" value="InterPro"/>
</dbReference>
<keyword evidence="4" id="KW-0804">Transcription</keyword>
<dbReference type="NCBIfam" id="TIGR02479">
    <property type="entry name" value="FliA_WhiG"/>
    <property type="match status" value="1"/>
</dbReference>
<dbReference type="GO" id="GO:0016987">
    <property type="term" value="F:sigma factor activity"/>
    <property type="evidence" value="ECO:0007669"/>
    <property type="project" value="UniProtKB-KW"/>
</dbReference>
<dbReference type="EMBL" id="DSZY01000014">
    <property type="protein sequence ID" value="HGU40138.1"/>
    <property type="molecule type" value="Genomic_DNA"/>
</dbReference>
<dbReference type="CDD" id="cd06171">
    <property type="entry name" value="Sigma70_r4"/>
    <property type="match status" value="1"/>
</dbReference>
<dbReference type="PIRSF" id="PIRSF000770">
    <property type="entry name" value="RNA_pol_sigma-SigE/K"/>
    <property type="match status" value="1"/>
</dbReference>
<sequence length="229" mass="26694">MVDKEKLIKEYMPLIIRLARDLKVTLPLNVELDDLIQEGLIALLQTIEKYNPRMGASFKTYAYTRIRGAMLDYLRKLDFLPKTVRQEMKKLEASILKFHDENGRFPTFEELADVLGLSVEEVKSLYSELQIKQFLSLDSYFIDAKSGETSEFQIASGDDVRENVRKELLYEKLRESINKLSEREKILLSLRFEHELSLKEIAEVLDVTESRVSQLLTVVLSKLRKMLEE</sequence>
<evidence type="ECO:0000256" key="3">
    <source>
        <dbReference type="ARBA" id="ARBA00023125"/>
    </source>
</evidence>
<feature type="domain" description="RNA polymerase sigma-70 region 2" evidence="5">
    <location>
        <begin position="7"/>
        <end position="77"/>
    </location>
</feature>
<evidence type="ECO:0000256" key="4">
    <source>
        <dbReference type="ARBA" id="ARBA00023163"/>
    </source>
</evidence>
<dbReference type="SUPFAM" id="SSF88946">
    <property type="entry name" value="Sigma2 domain of RNA polymerase sigma factors"/>
    <property type="match status" value="1"/>
</dbReference>
<dbReference type="PANTHER" id="PTHR30385">
    <property type="entry name" value="SIGMA FACTOR F FLAGELLAR"/>
    <property type="match status" value="1"/>
</dbReference>
<dbReference type="GO" id="GO:0003677">
    <property type="term" value="F:DNA binding"/>
    <property type="evidence" value="ECO:0007669"/>
    <property type="project" value="UniProtKB-KW"/>
</dbReference>
<keyword evidence="1" id="KW-0805">Transcription regulation</keyword>
<dbReference type="Gene3D" id="1.20.140.160">
    <property type="match status" value="1"/>
</dbReference>
<dbReference type="GO" id="GO:0003899">
    <property type="term" value="F:DNA-directed RNA polymerase activity"/>
    <property type="evidence" value="ECO:0007669"/>
    <property type="project" value="InterPro"/>
</dbReference>
<dbReference type="PANTHER" id="PTHR30385:SF7">
    <property type="entry name" value="RNA POLYMERASE SIGMA FACTOR FLIA"/>
    <property type="match status" value="1"/>
</dbReference>
<evidence type="ECO:0000313" key="7">
    <source>
        <dbReference type="EMBL" id="HGU40138.1"/>
    </source>
</evidence>
<proteinExistence type="predicted"/>
<dbReference type="PRINTS" id="PR00046">
    <property type="entry name" value="SIGMA70FCT"/>
</dbReference>
<name>A0A7C4RVG6_9BACT</name>
<keyword evidence="3" id="KW-0238">DNA-binding</keyword>
<evidence type="ECO:0000259" key="6">
    <source>
        <dbReference type="Pfam" id="PF04545"/>
    </source>
</evidence>
<feature type="domain" description="RNA polymerase sigma-70 region 4" evidence="6">
    <location>
        <begin position="177"/>
        <end position="225"/>
    </location>
</feature>
<accession>A0A7C4RVG6</accession>
<dbReference type="Pfam" id="PF04545">
    <property type="entry name" value="Sigma70_r4"/>
    <property type="match status" value="1"/>
</dbReference>
<dbReference type="InterPro" id="IPR007627">
    <property type="entry name" value="RNA_pol_sigma70_r2"/>
</dbReference>
<dbReference type="NCBIfam" id="NF005413">
    <property type="entry name" value="PRK06986.1"/>
    <property type="match status" value="1"/>
</dbReference>
<keyword evidence="2" id="KW-0731">Sigma factor</keyword>
<evidence type="ECO:0000256" key="1">
    <source>
        <dbReference type="ARBA" id="ARBA00023015"/>
    </source>
</evidence>
<gene>
    <name evidence="7" type="ORF">ENT77_02960</name>
</gene>
<dbReference type="InterPro" id="IPR012845">
    <property type="entry name" value="RNA_pol_sigma_FliA_WhiG"/>
</dbReference>
<dbReference type="InterPro" id="IPR013325">
    <property type="entry name" value="RNA_pol_sigma_r2"/>
</dbReference>
<reference evidence="7" key="1">
    <citation type="journal article" date="2020" name="mSystems">
        <title>Genome- and Community-Level Interaction Insights into Carbon Utilization and Element Cycling Functions of Hydrothermarchaeota in Hydrothermal Sediment.</title>
        <authorList>
            <person name="Zhou Z."/>
            <person name="Liu Y."/>
            <person name="Xu W."/>
            <person name="Pan J."/>
            <person name="Luo Z.H."/>
            <person name="Li M."/>
        </authorList>
    </citation>
    <scope>NUCLEOTIDE SEQUENCE [LARGE SCALE GENOMIC DNA]</scope>
    <source>
        <strain evidence="7">SpSt-609</strain>
    </source>
</reference>
<comment type="caution">
    <text evidence="7">The sequence shown here is derived from an EMBL/GenBank/DDBJ whole genome shotgun (WGS) entry which is preliminary data.</text>
</comment>
<dbReference type="SUPFAM" id="SSF88659">
    <property type="entry name" value="Sigma3 and sigma4 domains of RNA polymerase sigma factors"/>
    <property type="match status" value="2"/>
</dbReference>
<protein>
    <submittedName>
        <fullName evidence="7">FliA/WhiG family RNA polymerase sigma factor</fullName>
    </submittedName>
</protein>
<organism evidence="7">
    <name type="scientific">Fervidobacterium thailandense</name>
    <dbReference type="NCBI Taxonomy" id="1008305"/>
    <lineage>
        <taxon>Bacteria</taxon>
        <taxon>Thermotogati</taxon>
        <taxon>Thermotogota</taxon>
        <taxon>Thermotogae</taxon>
        <taxon>Thermotogales</taxon>
        <taxon>Fervidobacteriaceae</taxon>
        <taxon>Fervidobacterium</taxon>
    </lineage>
</organism>
<evidence type="ECO:0000256" key="2">
    <source>
        <dbReference type="ARBA" id="ARBA00023082"/>
    </source>
</evidence>
<dbReference type="NCBIfam" id="TIGR02937">
    <property type="entry name" value="sigma70-ECF"/>
    <property type="match status" value="1"/>
</dbReference>
<evidence type="ECO:0000259" key="5">
    <source>
        <dbReference type="Pfam" id="PF04542"/>
    </source>
</evidence>
<dbReference type="Pfam" id="PF04542">
    <property type="entry name" value="Sigma70_r2"/>
    <property type="match status" value="1"/>
</dbReference>
<dbReference type="InterPro" id="IPR000943">
    <property type="entry name" value="RNA_pol_sigma70"/>
</dbReference>
<dbReference type="InterPro" id="IPR007630">
    <property type="entry name" value="RNA_pol_sigma70_r4"/>
</dbReference>